<evidence type="ECO:0000313" key="3">
    <source>
        <dbReference type="Proteomes" id="UP000241639"/>
    </source>
</evidence>
<accession>A0A2T4YZW6</accession>
<evidence type="ECO:0000313" key="2">
    <source>
        <dbReference type="EMBL" id="PTM52705.1"/>
    </source>
</evidence>
<sequence length="91" mass="10551">MSSTESRKKERKKDNFARKPVAFNKDNPRQKRLLEYAEKQGNFSDYVKGLIQRDMEGGWGGPPSNQEKLTEPEEIEYKDFADNAVDSFDAF</sequence>
<gene>
    <name evidence="2" type="ORF">C8J48_3698</name>
</gene>
<protein>
    <submittedName>
        <fullName evidence="2">Uncharacterized protein</fullName>
    </submittedName>
</protein>
<dbReference type="RefSeq" id="WP_107728654.1">
    <property type="nucleotide sequence ID" value="NZ_PZZP01000005.1"/>
</dbReference>
<feature type="compositionally biased region" description="Basic and acidic residues" evidence="1">
    <location>
        <begin position="1"/>
        <end position="17"/>
    </location>
</feature>
<proteinExistence type="predicted"/>
<feature type="region of interest" description="Disordered" evidence="1">
    <location>
        <begin position="1"/>
        <end position="29"/>
    </location>
</feature>
<dbReference type="AlphaFoldDB" id="A0A2T4YZW6"/>
<name>A0A2T4YZW6_9BACL</name>
<comment type="caution">
    <text evidence="2">The sequence shown here is derived from an EMBL/GenBank/DDBJ whole genome shotgun (WGS) entry which is preliminary data.</text>
</comment>
<dbReference type="Proteomes" id="UP000241639">
    <property type="component" value="Unassembled WGS sequence"/>
</dbReference>
<keyword evidence="3" id="KW-1185">Reference proteome</keyword>
<evidence type="ECO:0000256" key="1">
    <source>
        <dbReference type="SAM" id="MobiDB-lite"/>
    </source>
</evidence>
<reference evidence="2 3" key="1">
    <citation type="submission" date="2018-04" db="EMBL/GenBank/DDBJ databases">
        <title>Genomic Encyclopedia of Archaeal and Bacterial Type Strains, Phase II (KMG-II): from individual species to whole genera.</title>
        <authorList>
            <person name="Goeker M."/>
        </authorList>
    </citation>
    <scope>NUCLEOTIDE SEQUENCE [LARGE SCALE GENOMIC DNA]</scope>
    <source>
        <strain evidence="2 3">DSM 45169</strain>
    </source>
</reference>
<dbReference type="OrthoDB" id="2879907at2"/>
<dbReference type="EMBL" id="PZZP01000005">
    <property type="protein sequence ID" value="PTM52705.1"/>
    <property type="molecule type" value="Genomic_DNA"/>
</dbReference>
<organism evidence="2 3">
    <name type="scientific">Desmospora activa DSM 45169</name>
    <dbReference type="NCBI Taxonomy" id="1121389"/>
    <lineage>
        <taxon>Bacteria</taxon>
        <taxon>Bacillati</taxon>
        <taxon>Bacillota</taxon>
        <taxon>Bacilli</taxon>
        <taxon>Bacillales</taxon>
        <taxon>Thermoactinomycetaceae</taxon>
        <taxon>Desmospora</taxon>
    </lineage>
</organism>